<dbReference type="Proteomes" id="UP000821865">
    <property type="component" value="Chromosome 4"/>
</dbReference>
<evidence type="ECO:0000313" key="2">
    <source>
        <dbReference type="Proteomes" id="UP000821865"/>
    </source>
</evidence>
<comment type="caution">
    <text evidence="1">The sequence shown here is derived from an EMBL/GenBank/DDBJ whole genome shotgun (WGS) entry which is preliminary data.</text>
</comment>
<organism evidence="1 2">
    <name type="scientific">Dermacentor silvarum</name>
    <name type="common">Tick</name>
    <dbReference type="NCBI Taxonomy" id="543639"/>
    <lineage>
        <taxon>Eukaryota</taxon>
        <taxon>Metazoa</taxon>
        <taxon>Ecdysozoa</taxon>
        <taxon>Arthropoda</taxon>
        <taxon>Chelicerata</taxon>
        <taxon>Arachnida</taxon>
        <taxon>Acari</taxon>
        <taxon>Parasitiformes</taxon>
        <taxon>Ixodida</taxon>
        <taxon>Ixodoidea</taxon>
        <taxon>Ixodidae</taxon>
        <taxon>Rhipicephalinae</taxon>
        <taxon>Dermacentor</taxon>
    </lineage>
</organism>
<proteinExistence type="predicted"/>
<name>A0ACB8CZY3_DERSI</name>
<dbReference type="EMBL" id="CM023473">
    <property type="protein sequence ID" value="KAH7954689.1"/>
    <property type="molecule type" value="Genomic_DNA"/>
</dbReference>
<reference evidence="1" key="1">
    <citation type="submission" date="2020-05" db="EMBL/GenBank/DDBJ databases">
        <title>Large-scale comparative analyses of tick genomes elucidate their genetic diversity and vector capacities.</title>
        <authorList>
            <person name="Jia N."/>
            <person name="Wang J."/>
            <person name="Shi W."/>
            <person name="Du L."/>
            <person name="Sun Y."/>
            <person name="Zhan W."/>
            <person name="Jiang J."/>
            <person name="Wang Q."/>
            <person name="Zhang B."/>
            <person name="Ji P."/>
            <person name="Sakyi L.B."/>
            <person name="Cui X."/>
            <person name="Yuan T."/>
            <person name="Jiang B."/>
            <person name="Yang W."/>
            <person name="Lam T.T.-Y."/>
            <person name="Chang Q."/>
            <person name="Ding S."/>
            <person name="Wang X."/>
            <person name="Zhu J."/>
            <person name="Ruan X."/>
            <person name="Zhao L."/>
            <person name="Wei J."/>
            <person name="Que T."/>
            <person name="Du C."/>
            <person name="Cheng J."/>
            <person name="Dai P."/>
            <person name="Han X."/>
            <person name="Huang E."/>
            <person name="Gao Y."/>
            <person name="Liu J."/>
            <person name="Shao H."/>
            <person name="Ye R."/>
            <person name="Li L."/>
            <person name="Wei W."/>
            <person name="Wang X."/>
            <person name="Wang C."/>
            <person name="Yang T."/>
            <person name="Huo Q."/>
            <person name="Li W."/>
            <person name="Guo W."/>
            <person name="Chen H."/>
            <person name="Zhou L."/>
            <person name="Ni X."/>
            <person name="Tian J."/>
            <person name="Zhou Y."/>
            <person name="Sheng Y."/>
            <person name="Liu T."/>
            <person name="Pan Y."/>
            <person name="Xia L."/>
            <person name="Li J."/>
            <person name="Zhao F."/>
            <person name="Cao W."/>
        </authorList>
    </citation>
    <scope>NUCLEOTIDE SEQUENCE</scope>
    <source>
        <strain evidence="1">Dsil-2018</strain>
    </source>
</reference>
<keyword evidence="2" id="KW-1185">Reference proteome</keyword>
<gene>
    <name evidence="1" type="ORF">HPB49_020954</name>
</gene>
<accession>A0ACB8CZY3</accession>
<evidence type="ECO:0000313" key="1">
    <source>
        <dbReference type="EMBL" id="KAH7954689.1"/>
    </source>
</evidence>
<sequence>MQRAAFIVDTYASSCGLESSPTKSSLLSVSPLPPPQIYLPSGPIRVVSEIRILGLHISCTLNPGSIIARLRRTSEQVSRMIRRDSTKRGGLRGWHSLRLAQEFVTSRVLYATPYLHLRRHHENQLDALLRSVHKRALDLPIATSNRRFSAFTTRMTSGGRPISSTKSIACPRRLLGAAFWIGSH</sequence>
<protein>
    <submittedName>
        <fullName evidence="1">Uncharacterized protein</fullName>
    </submittedName>
</protein>